<organism evidence="1 2">
    <name type="scientific">Patella caerulea</name>
    <name type="common">Rayed Mediterranean limpet</name>
    <dbReference type="NCBI Taxonomy" id="87958"/>
    <lineage>
        <taxon>Eukaryota</taxon>
        <taxon>Metazoa</taxon>
        <taxon>Spiralia</taxon>
        <taxon>Lophotrochozoa</taxon>
        <taxon>Mollusca</taxon>
        <taxon>Gastropoda</taxon>
        <taxon>Patellogastropoda</taxon>
        <taxon>Patelloidea</taxon>
        <taxon>Patellidae</taxon>
        <taxon>Patella</taxon>
    </lineage>
</organism>
<dbReference type="PANTHER" id="PTHR21824:SF4">
    <property type="entry name" value="TRANSMEMBRANE PROTEIN 177"/>
    <property type="match status" value="1"/>
</dbReference>
<dbReference type="AlphaFoldDB" id="A0AAN8FY81"/>
<dbReference type="PANTHER" id="PTHR21824">
    <property type="entry name" value="TRANSMEMBRANE PROTEIN 177"/>
    <property type="match status" value="1"/>
</dbReference>
<dbReference type="InterPro" id="IPR026620">
    <property type="entry name" value="TMEM177"/>
</dbReference>
<name>A0AAN8FY81_PATCE</name>
<keyword evidence="2" id="KW-1185">Reference proteome</keyword>
<gene>
    <name evidence="1" type="ORF">SNE40_023297</name>
</gene>
<evidence type="ECO:0000313" key="2">
    <source>
        <dbReference type="Proteomes" id="UP001347796"/>
    </source>
</evidence>
<dbReference type="Proteomes" id="UP001347796">
    <property type="component" value="Unassembled WGS sequence"/>
</dbReference>
<evidence type="ECO:0000313" key="1">
    <source>
        <dbReference type="EMBL" id="KAK6166657.1"/>
    </source>
</evidence>
<sequence>MSNILRIENLCTTVLAGGIYFISFYRGTLGLNKFKESKQYYNNDIVVPVDDQLKSIIKKPEPSKSYFDRKQETEIFTVSGIDIISRGSISSVWGSIIGIPINLNCKSVTDLEKEKITIDNQEINMDSPQGKQLGPLMIFSEKAKLFAISRELSKINDGLAFHEENMVAPISLILGSMINYVLHEKLRFRTRLAYRLLVYGFVGLCYIRIREGMKFHKELDGDKHAVNQSLELVEGGIEFIDKLIEQNKTVPTVLGSDERPLYSYVIYGNDYNSWKTPETFLKIRRDALLKLQKELIEKNEKEIQENATGSPSVV</sequence>
<protein>
    <recommendedName>
        <fullName evidence="3">Transmembrane protein 177</fullName>
    </recommendedName>
</protein>
<evidence type="ECO:0008006" key="3">
    <source>
        <dbReference type="Google" id="ProtNLM"/>
    </source>
</evidence>
<comment type="caution">
    <text evidence="1">The sequence shown here is derived from an EMBL/GenBank/DDBJ whole genome shotgun (WGS) entry which is preliminary data.</text>
</comment>
<dbReference type="EMBL" id="JAZGQO010000021">
    <property type="protein sequence ID" value="KAK6166657.1"/>
    <property type="molecule type" value="Genomic_DNA"/>
</dbReference>
<proteinExistence type="predicted"/>
<accession>A0AAN8FY81</accession>
<reference evidence="1 2" key="1">
    <citation type="submission" date="2024-01" db="EMBL/GenBank/DDBJ databases">
        <title>The genome of the rayed Mediterranean limpet Patella caerulea (Linnaeus, 1758).</title>
        <authorList>
            <person name="Anh-Thu Weber A."/>
            <person name="Halstead-Nussloch G."/>
        </authorList>
    </citation>
    <scope>NUCLEOTIDE SEQUENCE [LARGE SCALE GENOMIC DNA]</scope>
    <source>
        <strain evidence="1">AATW-2023a</strain>
        <tissue evidence="1">Whole specimen</tissue>
    </source>
</reference>
<dbReference type="GO" id="GO:0016020">
    <property type="term" value="C:membrane"/>
    <property type="evidence" value="ECO:0007669"/>
    <property type="project" value="TreeGrafter"/>
</dbReference>